<dbReference type="PANTHER" id="PTHR44329">
    <property type="entry name" value="SERINE/THREONINE-PROTEIN KINASE TNNI3K-RELATED"/>
    <property type="match status" value="1"/>
</dbReference>
<dbReference type="InterPro" id="IPR017441">
    <property type="entry name" value="Protein_kinase_ATP_BS"/>
</dbReference>
<organism evidence="5">
    <name type="scientific">Tetraselmis chuii</name>
    <dbReference type="NCBI Taxonomy" id="63592"/>
    <lineage>
        <taxon>Eukaryota</taxon>
        <taxon>Viridiplantae</taxon>
        <taxon>Chlorophyta</taxon>
        <taxon>core chlorophytes</taxon>
        <taxon>Chlorodendrophyceae</taxon>
        <taxon>Chlorodendrales</taxon>
        <taxon>Chlorodendraceae</taxon>
        <taxon>Tetraselmis</taxon>
    </lineage>
</organism>
<dbReference type="InterPro" id="IPR011009">
    <property type="entry name" value="Kinase-like_dom_sf"/>
</dbReference>
<dbReference type="PROSITE" id="PS00107">
    <property type="entry name" value="PROTEIN_KINASE_ATP"/>
    <property type="match status" value="1"/>
</dbReference>
<evidence type="ECO:0000256" key="3">
    <source>
        <dbReference type="SAM" id="MobiDB-lite"/>
    </source>
</evidence>
<dbReference type="GO" id="GO:0004674">
    <property type="term" value="F:protein serine/threonine kinase activity"/>
    <property type="evidence" value="ECO:0007669"/>
    <property type="project" value="TreeGrafter"/>
</dbReference>
<dbReference type="InterPro" id="IPR003018">
    <property type="entry name" value="GAF"/>
</dbReference>
<protein>
    <recommendedName>
        <fullName evidence="4">Protein kinase domain-containing protein</fullName>
    </recommendedName>
</protein>
<sequence>MSPSADNDPAEPPHLESNYDWIVMEDGERVERLHAAGWLDTAATEPRFAYITELMQGLFKVPICSVTLIGPNNVCLKAPLGLGDTVEVPRCYAMCNFVCVPPKPEVVVFENTRQDARLAHNPFVKGNPGLIFYAAAPLVGTGGTRYGTLCIYDYKPRSFTAEMYRMLINFAELVVQELEGDQALLERWTTDAIASARLNHKMQACISTATEGVAMMDTRRTAWELVYANAKFGAACGKAIDYLRGKGFWHMFQPIDGTKFTDITDTSAVAGSRIVRVESCTTGDEFSVALHPASTDRLAPCKATGMPSWVSSIHDSKSELRDTDDSIDVEKCFYFAVVVPTTRRKRLRSDSDGGHKESLKSSGAGSRPSRCSDKSALTQGSVSSYGDFTPPTALDGLHLGPLIGSGSFGKVYRGSWDGENVAVKVVRCLSEKVFQWSVNEGKLAMSVVHPNVVKTVQMGVDLAECYFKDGVELDAVHVLWILQEYCDRGTLVDAVERGCMRTHRHIHAPPDMMAVYRTLKDIADGMAAIHAKGIVHCDLNGRNVMLTASDSDPRGYVAKVADFGLARMCHGEEMAPCKTFGTISHLPPELLKDQILSAAGDVWAFGVIMWEMVSGYRAHLEKSKEGIEVLVMSGKGAMTPPAHVPQAYKDILATCMLNDHKARPTFEELRGMFELAILEEGSETFS</sequence>
<evidence type="ECO:0000256" key="2">
    <source>
        <dbReference type="PROSITE-ProRule" id="PRU10141"/>
    </source>
</evidence>
<accession>A0A7S1T5C9</accession>
<dbReference type="Pfam" id="PF01590">
    <property type="entry name" value="GAF"/>
    <property type="match status" value="1"/>
</dbReference>
<evidence type="ECO:0000256" key="1">
    <source>
        <dbReference type="ARBA" id="ARBA00023170"/>
    </source>
</evidence>
<dbReference type="InterPro" id="IPR029016">
    <property type="entry name" value="GAF-like_dom_sf"/>
</dbReference>
<dbReference type="InterPro" id="IPR051681">
    <property type="entry name" value="Ser/Thr_Kinases-Pseudokinases"/>
</dbReference>
<reference evidence="5" key="1">
    <citation type="submission" date="2021-01" db="EMBL/GenBank/DDBJ databases">
        <authorList>
            <person name="Corre E."/>
            <person name="Pelletier E."/>
            <person name="Niang G."/>
            <person name="Scheremetjew M."/>
            <person name="Finn R."/>
            <person name="Kale V."/>
            <person name="Holt S."/>
            <person name="Cochrane G."/>
            <person name="Meng A."/>
            <person name="Brown T."/>
            <person name="Cohen L."/>
        </authorList>
    </citation>
    <scope>NUCLEOTIDE SEQUENCE</scope>
    <source>
        <strain evidence="5">PLY429</strain>
    </source>
</reference>
<gene>
    <name evidence="5" type="ORF">TCHU04912_LOCUS18888</name>
</gene>
<keyword evidence="2" id="KW-0067">ATP-binding</keyword>
<dbReference type="InterPro" id="IPR001245">
    <property type="entry name" value="Ser-Thr/Tyr_kinase_cat_dom"/>
</dbReference>
<dbReference type="PANTHER" id="PTHR44329:SF214">
    <property type="entry name" value="PROTEIN KINASE DOMAIN-CONTAINING PROTEIN"/>
    <property type="match status" value="1"/>
</dbReference>
<dbReference type="AlphaFoldDB" id="A0A7S1T5C9"/>
<evidence type="ECO:0000259" key="4">
    <source>
        <dbReference type="PROSITE" id="PS50011"/>
    </source>
</evidence>
<name>A0A7S1T5C9_9CHLO</name>
<dbReference type="SUPFAM" id="SSF56112">
    <property type="entry name" value="Protein kinase-like (PK-like)"/>
    <property type="match status" value="1"/>
</dbReference>
<dbReference type="EMBL" id="HBGG01036289">
    <property type="protein sequence ID" value="CAD9216641.1"/>
    <property type="molecule type" value="Transcribed_RNA"/>
</dbReference>
<feature type="compositionally biased region" description="Basic and acidic residues" evidence="3">
    <location>
        <begin position="348"/>
        <end position="359"/>
    </location>
</feature>
<feature type="region of interest" description="Disordered" evidence="3">
    <location>
        <begin position="346"/>
        <end position="378"/>
    </location>
</feature>
<dbReference type="Gene3D" id="3.30.450.40">
    <property type="match status" value="1"/>
</dbReference>
<dbReference type="GO" id="GO:0005524">
    <property type="term" value="F:ATP binding"/>
    <property type="evidence" value="ECO:0007669"/>
    <property type="project" value="UniProtKB-UniRule"/>
</dbReference>
<feature type="binding site" evidence="2">
    <location>
        <position position="424"/>
    </location>
    <ligand>
        <name>ATP</name>
        <dbReference type="ChEBI" id="CHEBI:30616"/>
    </ligand>
</feature>
<evidence type="ECO:0000313" key="5">
    <source>
        <dbReference type="EMBL" id="CAD9216641.1"/>
    </source>
</evidence>
<dbReference type="SUPFAM" id="SSF55781">
    <property type="entry name" value="GAF domain-like"/>
    <property type="match status" value="1"/>
</dbReference>
<dbReference type="Gene3D" id="1.10.510.10">
    <property type="entry name" value="Transferase(Phosphotransferase) domain 1"/>
    <property type="match status" value="1"/>
</dbReference>
<dbReference type="Pfam" id="PF07714">
    <property type="entry name" value="PK_Tyr_Ser-Thr"/>
    <property type="match status" value="1"/>
</dbReference>
<dbReference type="Gene3D" id="3.30.200.20">
    <property type="entry name" value="Phosphorylase Kinase, domain 1"/>
    <property type="match status" value="1"/>
</dbReference>
<dbReference type="PROSITE" id="PS50011">
    <property type="entry name" value="PROTEIN_KINASE_DOM"/>
    <property type="match status" value="1"/>
</dbReference>
<dbReference type="InterPro" id="IPR000719">
    <property type="entry name" value="Prot_kinase_dom"/>
</dbReference>
<feature type="domain" description="Protein kinase" evidence="4">
    <location>
        <begin position="397"/>
        <end position="685"/>
    </location>
</feature>
<keyword evidence="2" id="KW-0547">Nucleotide-binding</keyword>
<keyword evidence="1" id="KW-0675">Receptor</keyword>
<proteinExistence type="predicted"/>